<dbReference type="GO" id="GO:0098809">
    <property type="term" value="F:nitrite reductase activity"/>
    <property type="evidence" value="ECO:0007669"/>
    <property type="project" value="Ensembl"/>
</dbReference>
<evidence type="ECO:0000256" key="20">
    <source>
        <dbReference type="RuleBase" id="RU000356"/>
    </source>
</evidence>
<evidence type="ECO:0000256" key="1">
    <source>
        <dbReference type="ARBA" id="ARBA00008705"/>
    </source>
</evidence>
<keyword evidence="20" id="KW-0561">Oxygen transport</keyword>
<evidence type="ECO:0000256" key="10">
    <source>
        <dbReference type="ARBA" id="ARBA00044498"/>
    </source>
</evidence>
<keyword evidence="23" id="KW-1185">Reference proteome</keyword>
<name>V5N4H6_ICTPU</name>
<dbReference type="Proteomes" id="UP000221080">
    <property type="component" value="Chromosome 12"/>
</dbReference>
<comment type="similarity">
    <text evidence="1 20">Belongs to the globin family.</text>
</comment>
<dbReference type="RefSeq" id="XP_017337149.1">
    <property type="nucleotide sequence ID" value="XM_017481660.3"/>
</dbReference>
<evidence type="ECO:0000256" key="13">
    <source>
        <dbReference type="ARBA" id="ARBA00044552"/>
    </source>
</evidence>
<evidence type="ECO:0000256" key="17">
    <source>
        <dbReference type="ARBA" id="ARBA00047393"/>
    </source>
</evidence>
<comment type="catalytic activity">
    <reaction evidence="17">
        <text>2 superoxide + 2 H(+) = H2O2 + O2</text>
        <dbReference type="Rhea" id="RHEA:20696"/>
        <dbReference type="ChEBI" id="CHEBI:15378"/>
        <dbReference type="ChEBI" id="CHEBI:15379"/>
        <dbReference type="ChEBI" id="CHEBI:16240"/>
        <dbReference type="ChEBI" id="CHEBI:18421"/>
        <dbReference type="EC" id="1.15.1.1"/>
    </reaction>
    <physiologicalReaction direction="left-to-right" evidence="17">
        <dbReference type="Rhea" id="RHEA:20697"/>
    </physiologicalReaction>
</comment>
<dbReference type="PANTHER" id="PTHR46783">
    <property type="entry name" value="CYTOGLOBIN"/>
    <property type="match status" value="1"/>
</dbReference>
<dbReference type="GO" id="GO:0005506">
    <property type="term" value="F:iron ion binding"/>
    <property type="evidence" value="ECO:0007669"/>
    <property type="project" value="InterPro"/>
</dbReference>
<reference evidence="23" key="3">
    <citation type="journal article" date="2016" name="Nat. Commun.">
        <title>The channel catfish genome sequence provides insights into the evolution of scale formation in teleosts.</title>
        <authorList>
            <person name="Liu Z."/>
            <person name="Liu S."/>
            <person name="Yao J."/>
            <person name="Bao L."/>
            <person name="Zhang J."/>
            <person name="Li Y."/>
            <person name="Jiang C."/>
            <person name="Sun L."/>
            <person name="Wang R."/>
            <person name="Zhang Y."/>
            <person name="Zhou T."/>
            <person name="Zeng Q."/>
            <person name="Fu Q."/>
            <person name="Gao S."/>
            <person name="Li N."/>
            <person name="Koren S."/>
            <person name="Jiang Y."/>
            <person name="Zimin A."/>
            <person name="Xu P."/>
            <person name="Phillippy A.M."/>
            <person name="Geng X."/>
            <person name="Song L."/>
            <person name="Sun F."/>
            <person name="Li C."/>
            <person name="Wang X."/>
            <person name="Chen A."/>
            <person name="Jin Y."/>
            <person name="Yuan Z."/>
            <person name="Yang Y."/>
            <person name="Tan S."/>
            <person name="Peatman E."/>
            <person name="Lu J."/>
            <person name="Qin Z."/>
            <person name="Dunham R."/>
            <person name="Li Z."/>
            <person name="Sonstegard T."/>
            <person name="Feng J."/>
            <person name="Danzmann R.G."/>
            <person name="Schroeder S."/>
            <person name="Scheffler B."/>
            <person name="Duke M.V."/>
            <person name="Ballard L."/>
            <person name="Kucuktas H."/>
            <person name="Kaltenboeck L."/>
            <person name="Liu H."/>
            <person name="Armbruster J."/>
            <person name="Xie Y."/>
            <person name="Kirby M.L."/>
            <person name="Tian Y."/>
            <person name="Flanagan M.E."/>
            <person name="Mu W."/>
            <person name="Waldbieser G.C."/>
        </authorList>
    </citation>
    <scope>NUCLEOTIDE SEQUENCE [LARGE SCALE GENOMIC DNA]</scope>
    <source>
        <strain evidence="23">SDA103</strain>
    </source>
</reference>
<evidence type="ECO:0000313" key="22">
    <source>
        <dbReference type="EMBL" id="AHA82595.1"/>
    </source>
</evidence>
<evidence type="ECO:0000256" key="6">
    <source>
        <dbReference type="ARBA" id="ARBA00023002"/>
    </source>
</evidence>
<dbReference type="SUPFAM" id="SSF46458">
    <property type="entry name" value="Globin-like"/>
    <property type="match status" value="1"/>
</dbReference>
<evidence type="ECO:0000256" key="4">
    <source>
        <dbReference type="ARBA" id="ARBA00022617"/>
    </source>
</evidence>
<keyword evidence="7" id="KW-0408">Iron</keyword>
<keyword evidence="5" id="KW-0479">Metal-binding</keyword>
<evidence type="ECO:0000256" key="8">
    <source>
        <dbReference type="ARBA" id="ARBA00023179"/>
    </source>
</evidence>
<comment type="catalytic activity">
    <reaction evidence="18">
        <text>Fe(III)-heme b-[protein] + nitric oxide + H2O = Fe(II)-heme b-[protein] + nitrite + 2 H(+)</text>
        <dbReference type="Rhea" id="RHEA:77711"/>
        <dbReference type="Rhea" id="RHEA-COMP:18975"/>
        <dbReference type="Rhea" id="RHEA-COMP:18976"/>
        <dbReference type="ChEBI" id="CHEBI:15377"/>
        <dbReference type="ChEBI" id="CHEBI:15378"/>
        <dbReference type="ChEBI" id="CHEBI:16301"/>
        <dbReference type="ChEBI" id="CHEBI:16480"/>
        <dbReference type="ChEBI" id="CHEBI:55376"/>
        <dbReference type="ChEBI" id="CHEBI:60344"/>
    </reaction>
    <physiologicalReaction direction="right-to-left" evidence="18">
        <dbReference type="Rhea" id="RHEA:77713"/>
    </physiologicalReaction>
</comment>
<reference evidence="24" key="4">
    <citation type="submission" date="2025-04" db="UniProtKB">
        <authorList>
            <consortium name="RefSeq"/>
        </authorList>
    </citation>
    <scope>IDENTIFICATION</scope>
    <source>
        <tissue evidence="24">Blood</tissue>
    </source>
</reference>
<dbReference type="InterPro" id="IPR012292">
    <property type="entry name" value="Globin/Proto"/>
</dbReference>
<keyword evidence="6" id="KW-0560">Oxidoreductase</keyword>
<evidence type="ECO:0000256" key="5">
    <source>
        <dbReference type="ARBA" id="ARBA00022723"/>
    </source>
</evidence>
<reference evidence="22" key="1">
    <citation type="submission" date="2013-07" db="EMBL/GenBank/DDBJ databases">
        <authorList>
            <person name="Pilkington S."/>
        </authorList>
    </citation>
    <scope>NUCLEOTIDE SEQUENCE</scope>
</reference>
<comment type="catalytic activity">
    <reaction evidence="19">
        <text>H2O2 + AH2 = A + 2 H2O</text>
        <dbReference type="Rhea" id="RHEA:30275"/>
        <dbReference type="ChEBI" id="CHEBI:13193"/>
        <dbReference type="ChEBI" id="CHEBI:15377"/>
        <dbReference type="ChEBI" id="CHEBI:16240"/>
        <dbReference type="ChEBI" id="CHEBI:17499"/>
    </reaction>
    <physiologicalReaction direction="left-to-right" evidence="19">
        <dbReference type="Rhea" id="RHEA:30276"/>
    </physiologicalReaction>
</comment>
<protein>
    <recommendedName>
        <fullName evidence="2">superoxide dismutase</fullName>
        <ecNumber evidence="2">1.15.1.1</ecNumber>
    </recommendedName>
    <alternativeName>
        <fullName evidence="12">Nitrite reductase CYGB</fullName>
    </alternativeName>
    <alternativeName>
        <fullName evidence="13">Nitrite reductase MB</fullName>
    </alternativeName>
    <alternativeName>
        <fullName evidence="16">Pseudoperoxidase CYGB</fullName>
    </alternativeName>
    <alternativeName>
        <fullName evidence="14">Pseudoperoxidase MB</fullName>
    </alternativeName>
    <alternativeName>
        <fullName evidence="15">Superoxide dismutase CYGB</fullName>
    </alternativeName>
</protein>
<dbReference type="Gene3D" id="1.10.490.10">
    <property type="entry name" value="Globins"/>
    <property type="match status" value="1"/>
</dbReference>
<organism evidence="22">
    <name type="scientific">Ictalurus punctatus</name>
    <name type="common">Channel catfish</name>
    <name type="synonym">Silurus punctatus</name>
    <dbReference type="NCBI Taxonomy" id="7998"/>
    <lineage>
        <taxon>Eukaryota</taxon>
        <taxon>Metazoa</taxon>
        <taxon>Chordata</taxon>
        <taxon>Craniata</taxon>
        <taxon>Vertebrata</taxon>
        <taxon>Euteleostomi</taxon>
        <taxon>Actinopterygii</taxon>
        <taxon>Neopterygii</taxon>
        <taxon>Teleostei</taxon>
        <taxon>Ostariophysi</taxon>
        <taxon>Siluriformes</taxon>
        <taxon>Ictaluridae</taxon>
        <taxon>Ictalurus</taxon>
    </lineage>
</organism>
<dbReference type="GO" id="GO:0005344">
    <property type="term" value="F:oxygen carrier activity"/>
    <property type="evidence" value="ECO:0007669"/>
    <property type="project" value="UniProtKB-KW"/>
</dbReference>
<dbReference type="CTD" id="246090"/>
<dbReference type="GO" id="GO:0020037">
    <property type="term" value="F:heme binding"/>
    <property type="evidence" value="ECO:0007669"/>
    <property type="project" value="InterPro"/>
</dbReference>
<dbReference type="InterPro" id="IPR000971">
    <property type="entry name" value="Globin"/>
</dbReference>
<dbReference type="PRINTS" id="PR00613">
    <property type="entry name" value="MYOGLOBIN"/>
</dbReference>
<dbReference type="PANTHER" id="PTHR46783:SF1">
    <property type="entry name" value="CYTOGLOBIN-1-RELATED"/>
    <property type="match status" value="1"/>
</dbReference>
<evidence type="ECO:0000256" key="16">
    <source>
        <dbReference type="ARBA" id="ARBA00044569"/>
    </source>
</evidence>
<dbReference type="GO" id="GO:0019825">
    <property type="term" value="F:oxygen binding"/>
    <property type="evidence" value="ECO:0007669"/>
    <property type="project" value="Ensembl"/>
</dbReference>
<dbReference type="EMBL" id="KF471113">
    <property type="protein sequence ID" value="AHA82595.1"/>
    <property type="molecule type" value="mRNA"/>
</dbReference>
<dbReference type="EC" id="1.15.1.1" evidence="2"/>
<dbReference type="InterPro" id="IPR002335">
    <property type="entry name" value="Myoglobin"/>
</dbReference>
<dbReference type="GO" id="GO:0004784">
    <property type="term" value="F:superoxide dismutase activity"/>
    <property type="evidence" value="ECO:0007669"/>
    <property type="project" value="UniProtKB-EC"/>
</dbReference>
<gene>
    <name evidence="24" type="primary">cygb1</name>
</gene>
<dbReference type="InterPro" id="IPR009050">
    <property type="entry name" value="Globin-like_sf"/>
</dbReference>
<accession>V5N4H6</accession>
<evidence type="ECO:0000313" key="23">
    <source>
        <dbReference type="Proteomes" id="UP000221080"/>
    </source>
</evidence>
<evidence type="ECO:0000256" key="7">
    <source>
        <dbReference type="ARBA" id="ARBA00023004"/>
    </source>
</evidence>
<dbReference type="KEGG" id="ipu:108272851"/>
<dbReference type="Pfam" id="PF00042">
    <property type="entry name" value="Globin"/>
    <property type="match status" value="1"/>
</dbReference>
<evidence type="ECO:0000313" key="24">
    <source>
        <dbReference type="RefSeq" id="XP_017337149.1"/>
    </source>
</evidence>
<comment type="subcellular location">
    <subcellularLocation>
        <location evidence="10">Cytoplasm</location>
        <location evidence="10">Sarcoplasm</location>
    </subcellularLocation>
</comment>
<feature type="domain" description="Globin" evidence="21">
    <location>
        <begin position="16"/>
        <end position="165"/>
    </location>
</feature>
<evidence type="ECO:0000256" key="12">
    <source>
        <dbReference type="ARBA" id="ARBA00044551"/>
    </source>
</evidence>
<evidence type="ECO:0000256" key="19">
    <source>
        <dbReference type="ARBA" id="ARBA00049899"/>
    </source>
</evidence>
<dbReference type="GO" id="GO:1902882">
    <property type="term" value="P:regulation of response to oxidative stress"/>
    <property type="evidence" value="ECO:0007669"/>
    <property type="project" value="Ensembl"/>
</dbReference>
<evidence type="ECO:0000256" key="18">
    <source>
        <dbReference type="ARBA" id="ARBA00048118"/>
    </source>
</evidence>
<dbReference type="OMA" id="ICKFHIE"/>
<comment type="catalytic activity">
    <reaction evidence="9">
        <text>Fe(II)-heme b-[protein] + nitric oxide + O2 = Fe(III)-heme b-[protein] + nitrate</text>
        <dbReference type="Rhea" id="RHEA:78091"/>
        <dbReference type="Rhea" id="RHEA-COMP:18975"/>
        <dbReference type="Rhea" id="RHEA-COMP:18976"/>
        <dbReference type="ChEBI" id="CHEBI:15379"/>
        <dbReference type="ChEBI" id="CHEBI:16480"/>
        <dbReference type="ChEBI" id="CHEBI:17632"/>
        <dbReference type="ChEBI" id="CHEBI:55376"/>
        <dbReference type="ChEBI" id="CHEBI:60344"/>
    </reaction>
    <physiologicalReaction direction="left-to-right" evidence="9">
        <dbReference type="Rhea" id="RHEA:78092"/>
    </physiologicalReaction>
</comment>
<keyword evidence="4 20" id="KW-0349">Heme</keyword>
<dbReference type="OrthoDB" id="436496at2759"/>
<dbReference type="GeneID" id="108272851"/>
<keyword evidence="3" id="KW-0963">Cytoplasm</keyword>
<proteinExistence type="evidence at transcript level"/>
<keyword evidence="20" id="KW-0813">Transport</keyword>
<dbReference type="GO" id="GO:0046686">
    <property type="term" value="P:response to cadmium ion"/>
    <property type="evidence" value="ECO:0007669"/>
    <property type="project" value="Ensembl"/>
</dbReference>
<dbReference type="InterPro" id="IPR013314">
    <property type="entry name" value="Globin_lamprey/hagfish"/>
</dbReference>
<dbReference type="GO" id="GO:0014032">
    <property type="term" value="P:neural crest cell development"/>
    <property type="evidence" value="ECO:0007669"/>
    <property type="project" value="Ensembl"/>
</dbReference>
<keyword evidence="8" id="KW-0514">Muscle protein</keyword>
<evidence type="ECO:0000259" key="21">
    <source>
        <dbReference type="PROSITE" id="PS01033"/>
    </source>
</evidence>
<evidence type="ECO:0000256" key="15">
    <source>
        <dbReference type="ARBA" id="ARBA00044562"/>
    </source>
</evidence>
<reference evidence="22" key="2">
    <citation type="journal article" date="2015" name="J. Fish Biol.">
        <title>Molecular characterization, phylogenetic analysis and expression profiling of myoglobin and cytoglobin genes in response to heat stress in channel catfish Ictalurus punctatus.</title>
        <authorList>
            <person name="Feng J.B."/>
            <person name="Liu S.K."/>
            <person name="Wang R.J."/>
            <person name="Zhang J.R."/>
            <person name="Wang X.L."/>
            <person name="Kaltenboeck L."/>
            <person name="Li J.L."/>
            <person name="Liu Z.J."/>
        </authorList>
    </citation>
    <scope>NUCLEOTIDE SEQUENCE</scope>
</reference>
<dbReference type="PROSITE" id="PS01033">
    <property type="entry name" value="GLOBIN"/>
    <property type="match status" value="1"/>
</dbReference>
<sequence>MEGNSGEHKQTEGPETLMEEERVTITNTWAKVYENKEAAGVAVLIRLFTSFPSTKQYFSEFRHMEDTQEMQSSAQLQKHAVLVMKALNALVESVDDGEKTASVVEKVAKSHARKHKVEPVNFKILAGVILEVLVEVFPESFGVEAQRAWSKLMDVLYWHVTRVYSEIGWTSTE</sequence>
<dbReference type="STRING" id="7998.ENSIPUP00000032303"/>
<dbReference type="GeneTree" id="ENSGT00940000155004"/>
<evidence type="ECO:0000256" key="11">
    <source>
        <dbReference type="ARBA" id="ARBA00044514"/>
    </source>
</evidence>
<evidence type="ECO:0000256" key="14">
    <source>
        <dbReference type="ARBA" id="ARBA00044553"/>
    </source>
</evidence>
<evidence type="ECO:0000256" key="9">
    <source>
        <dbReference type="ARBA" id="ARBA00044448"/>
    </source>
</evidence>
<comment type="subunit">
    <text evidence="11">Monomeric.</text>
</comment>
<evidence type="ECO:0000256" key="3">
    <source>
        <dbReference type="ARBA" id="ARBA00022490"/>
    </source>
</evidence>
<dbReference type="AlphaFoldDB" id="V5N4H6"/>
<evidence type="ECO:0000256" key="2">
    <source>
        <dbReference type="ARBA" id="ARBA00012682"/>
    </source>
</evidence>
<dbReference type="GO" id="GO:0016528">
    <property type="term" value="C:sarcoplasm"/>
    <property type="evidence" value="ECO:0007669"/>
    <property type="project" value="UniProtKB-SubCell"/>
</dbReference>
<dbReference type="GO" id="GO:1905292">
    <property type="term" value="P:regulation of neural crest cell differentiation"/>
    <property type="evidence" value="ECO:0007669"/>
    <property type="project" value="Ensembl"/>
</dbReference>